<dbReference type="Proteomes" id="UP001597192">
    <property type="component" value="Unassembled WGS sequence"/>
</dbReference>
<proteinExistence type="predicted"/>
<evidence type="ECO:0000256" key="1">
    <source>
        <dbReference type="SAM" id="Phobius"/>
    </source>
</evidence>
<sequence>MGKSYSVSTTLDRVLAWYGRVSVVWFGFLVWFAYHMTSSTGFDWRYFKLEFALLVRYPFDVDFLGLGFYAVMIAVILAAARWYYVKNAIRKYASKMRENPTLITLTHSMPVKPYRLVYQLTNGGPLLPQRMKKWPESARVDWHEIVAMINDGSDDSGDSMTTTEGRLENLLAKAEPDVTFLGLTEEHHDLIWPSGDGSFHDLVLVLDPAAKPVRVVRNNFDQETQRPAKD</sequence>
<comment type="caution">
    <text evidence="2">The sequence shown here is derived from an EMBL/GenBank/DDBJ whole genome shotgun (WGS) entry which is preliminary data.</text>
</comment>
<protein>
    <submittedName>
        <fullName evidence="2">Uncharacterized protein</fullName>
    </submittedName>
</protein>
<evidence type="ECO:0000313" key="3">
    <source>
        <dbReference type="Proteomes" id="UP001597192"/>
    </source>
</evidence>
<dbReference type="EMBL" id="JBHTOG010000020">
    <property type="protein sequence ID" value="MFD1431975.1"/>
    <property type="molecule type" value="Genomic_DNA"/>
</dbReference>
<gene>
    <name evidence="2" type="ORF">ACFQ47_04680</name>
</gene>
<keyword evidence="3" id="KW-1185">Reference proteome</keyword>
<name>A0ABW4CQU5_9LACO</name>
<evidence type="ECO:0000313" key="2">
    <source>
        <dbReference type="EMBL" id="MFD1431975.1"/>
    </source>
</evidence>
<feature type="transmembrane region" description="Helical" evidence="1">
    <location>
        <begin position="15"/>
        <end position="34"/>
    </location>
</feature>
<keyword evidence="1" id="KW-0472">Membrane</keyword>
<dbReference type="RefSeq" id="WP_125696036.1">
    <property type="nucleotide sequence ID" value="NZ_JBHTOG010000020.1"/>
</dbReference>
<keyword evidence="1" id="KW-0812">Transmembrane</keyword>
<reference evidence="3" key="1">
    <citation type="journal article" date="2019" name="Int. J. Syst. Evol. Microbiol.">
        <title>The Global Catalogue of Microorganisms (GCM) 10K type strain sequencing project: providing services to taxonomists for standard genome sequencing and annotation.</title>
        <authorList>
            <consortium name="The Broad Institute Genomics Platform"/>
            <consortium name="The Broad Institute Genome Sequencing Center for Infectious Disease"/>
            <person name="Wu L."/>
            <person name="Ma J."/>
        </authorList>
    </citation>
    <scope>NUCLEOTIDE SEQUENCE [LARGE SCALE GENOMIC DNA]</scope>
    <source>
        <strain evidence="3">CCM 8947</strain>
    </source>
</reference>
<feature type="transmembrane region" description="Helical" evidence="1">
    <location>
        <begin position="63"/>
        <end position="84"/>
    </location>
</feature>
<keyword evidence="1" id="KW-1133">Transmembrane helix</keyword>
<accession>A0ABW4CQU5</accession>
<organism evidence="2 3">
    <name type="scientific">Lacticaseibacillus yichunensis</name>
    <dbReference type="NCBI Taxonomy" id="2486015"/>
    <lineage>
        <taxon>Bacteria</taxon>
        <taxon>Bacillati</taxon>
        <taxon>Bacillota</taxon>
        <taxon>Bacilli</taxon>
        <taxon>Lactobacillales</taxon>
        <taxon>Lactobacillaceae</taxon>
        <taxon>Lacticaseibacillus</taxon>
    </lineage>
</organism>